<dbReference type="Gene3D" id="3.30.9.10">
    <property type="entry name" value="D-Amino Acid Oxidase, subunit A, domain 2"/>
    <property type="match status" value="1"/>
</dbReference>
<comment type="pathway">
    <text evidence="1">Cofactor biosynthesis; thiamine diphosphate biosynthesis.</text>
</comment>
<dbReference type="RefSeq" id="WP_368629494.1">
    <property type="nucleotide sequence ID" value="NZ_JAYWLU010000008.1"/>
</dbReference>
<dbReference type="PANTHER" id="PTHR13847">
    <property type="entry name" value="SARCOSINE DEHYDROGENASE-RELATED"/>
    <property type="match status" value="1"/>
</dbReference>
<dbReference type="Pfam" id="PF01266">
    <property type="entry name" value="DAO"/>
    <property type="match status" value="1"/>
</dbReference>
<evidence type="ECO:0000256" key="3">
    <source>
        <dbReference type="ARBA" id="ARBA00023002"/>
    </source>
</evidence>
<dbReference type="SUPFAM" id="SSF54373">
    <property type="entry name" value="FAD-linked reductases, C-terminal domain"/>
    <property type="match status" value="1"/>
</dbReference>
<dbReference type="GO" id="GO:0043799">
    <property type="term" value="F:glycine oxidase activity"/>
    <property type="evidence" value="ECO:0007669"/>
    <property type="project" value="UniProtKB-EC"/>
</dbReference>
<keyword evidence="2" id="KW-0784">Thiamine biosynthesis</keyword>
<dbReference type="NCBIfam" id="TIGR02352">
    <property type="entry name" value="thiamin_ThiO"/>
    <property type="match status" value="1"/>
</dbReference>
<feature type="region of interest" description="Disordered" evidence="6">
    <location>
        <begin position="394"/>
        <end position="416"/>
    </location>
</feature>
<comment type="catalytic activity">
    <reaction evidence="4">
        <text>glycine + O2 + H2O = glyoxylate + H2O2 + NH4(+)</text>
        <dbReference type="Rhea" id="RHEA:11532"/>
        <dbReference type="ChEBI" id="CHEBI:15377"/>
        <dbReference type="ChEBI" id="CHEBI:15379"/>
        <dbReference type="ChEBI" id="CHEBI:16240"/>
        <dbReference type="ChEBI" id="CHEBI:28938"/>
        <dbReference type="ChEBI" id="CHEBI:36655"/>
        <dbReference type="ChEBI" id="CHEBI:57305"/>
        <dbReference type="EC" id="1.4.3.19"/>
    </reaction>
</comment>
<evidence type="ECO:0000259" key="7">
    <source>
        <dbReference type="Pfam" id="PF01266"/>
    </source>
</evidence>
<dbReference type="SUPFAM" id="SSF51905">
    <property type="entry name" value="FAD/NAD(P)-binding domain"/>
    <property type="match status" value="1"/>
</dbReference>
<reference evidence="8 9" key="1">
    <citation type="journal article" date="2024" name="Fungal Genet. Biol.">
        <title>The porcine skin microbiome exhibits broad fungal antagonism.</title>
        <authorList>
            <person name="De La Cruz K.F."/>
            <person name="Townsend E.C."/>
            <person name="Alex Cheong J.Z."/>
            <person name="Salamzade R."/>
            <person name="Liu A."/>
            <person name="Sandstrom S."/>
            <person name="Davila E."/>
            <person name="Huang L."/>
            <person name="Xu K.H."/>
            <person name="Wu S.Y."/>
            <person name="Meudt J.J."/>
            <person name="Shanmuganayagam D."/>
            <person name="Gibson A.L.F."/>
            <person name="Kalan L.R."/>
        </authorList>
    </citation>
    <scope>NUCLEOTIDE SEQUENCE [LARGE SCALE GENOMIC DNA]</scope>
    <source>
        <strain evidence="8 9">LK2625</strain>
    </source>
</reference>
<dbReference type="InterPro" id="IPR006076">
    <property type="entry name" value="FAD-dep_OxRdtase"/>
</dbReference>
<evidence type="ECO:0000313" key="8">
    <source>
        <dbReference type="EMBL" id="MEX3594846.1"/>
    </source>
</evidence>
<organism evidence="8 9">
    <name type="scientific">Kocuria carniphila</name>
    <dbReference type="NCBI Taxonomy" id="262208"/>
    <lineage>
        <taxon>Bacteria</taxon>
        <taxon>Bacillati</taxon>
        <taxon>Actinomycetota</taxon>
        <taxon>Actinomycetes</taxon>
        <taxon>Micrococcales</taxon>
        <taxon>Micrococcaceae</taxon>
        <taxon>Kocuria</taxon>
    </lineage>
</organism>
<proteinExistence type="predicted"/>
<protein>
    <recommendedName>
        <fullName evidence="5">glycine oxidase</fullName>
        <ecNumber evidence="5">1.4.3.19</ecNumber>
    </recommendedName>
</protein>
<evidence type="ECO:0000256" key="5">
    <source>
        <dbReference type="ARBA" id="ARBA00050018"/>
    </source>
</evidence>
<accession>A0ABV3V2F5</accession>
<dbReference type="Gene3D" id="3.50.50.60">
    <property type="entry name" value="FAD/NAD(P)-binding domain"/>
    <property type="match status" value="1"/>
</dbReference>
<gene>
    <name evidence="8" type="primary">thiO</name>
    <name evidence="8" type="ORF">VVR66_08985</name>
</gene>
<keyword evidence="3 8" id="KW-0560">Oxidoreductase</keyword>
<dbReference type="EMBL" id="JAYWLU010000008">
    <property type="protein sequence ID" value="MEX3594846.1"/>
    <property type="molecule type" value="Genomic_DNA"/>
</dbReference>
<evidence type="ECO:0000256" key="1">
    <source>
        <dbReference type="ARBA" id="ARBA00004948"/>
    </source>
</evidence>
<dbReference type="InterPro" id="IPR036188">
    <property type="entry name" value="FAD/NAD-bd_sf"/>
</dbReference>
<dbReference type="PANTHER" id="PTHR13847:SF289">
    <property type="entry name" value="GLYCINE OXIDASE"/>
    <property type="match status" value="1"/>
</dbReference>
<evidence type="ECO:0000256" key="4">
    <source>
        <dbReference type="ARBA" id="ARBA00049872"/>
    </source>
</evidence>
<feature type="domain" description="FAD dependent oxidoreductase" evidence="7">
    <location>
        <begin position="13"/>
        <end position="383"/>
    </location>
</feature>
<dbReference type="Proteomes" id="UP001558481">
    <property type="component" value="Unassembled WGS sequence"/>
</dbReference>
<evidence type="ECO:0000256" key="2">
    <source>
        <dbReference type="ARBA" id="ARBA00022977"/>
    </source>
</evidence>
<comment type="caution">
    <text evidence="8">The sequence shown here is derived from an EMBL/GenBank/DDBJ whole genome shotgun (WGS) entry which is preliminary data.</text>
</comment>
<feature type="compositionally biased region" description="Basic and acidic residues" evidence="6">
    <location>
        <begin position="406"/>
        <end position="416"/>
    </location>
</feature>
<dbReference type="InterPro" id="IPR012727">
    <property type="entry name" value="Gly_oxidase_ThiO"/>
</dbReference>
<name>A0ABV3V2F5_9MICC</name>
<keyword evidence="9" id="KW-1185">Reference proteome</keyword>
<evidence type="ECO:0000256" key="6">
    <source>
        <dbReference type="SAM" id="MobiDB-lite"/>
    </source>
</evidence>
<evidence type="ECO:0000313" key="9">
    <source>
        <dbReference type="Proteomes" id="UP001558481"/>
    </source>
</evidence>
<sequence length="416" mass="43657">MPPVQHHSAPQHAVVAGAGLIGLATAFELRRRGVAVTLADPRPASGATHAAAGMLAPIAETQYGQESLYPLMAASAVEYPAFIERVSAASGLPTGYRTEETLVLGVDSADAHALQDLAAHQRAAGMQVENITARQARKLEPALAPHVAGAIRVPTDHQVDPRLLAASLIQALDAPAIDTLNGATDPGPARWFHAKVERVLSTRGTEPQVTGVLLEGGETVESDVVVLATGLNTSDTGQLPAGLTLRLRPVYGDILRLSVPDSLLLPGEEHLITRTVRGQVHGRAVYLVPRADRTLVLGATSREDGRASVLAGGVHQLLRDARAILPAVDDCDVLEMLARARPATPDDLPYMGLCSVTGLVISTGHFRHGILLTPVAARLAAELATGVADPAVSHEHDSDFLTSTDPARHSPAHPEM</sequence>
<dbReference type="EC" id="1.4.3.19" evidence="5"/>